<keyword evidence="4" id="KW-1185">Reference proteome</keyword>
<feature type="transmembrane region" description="Helical" evidence="1">
    <location>
        <begin position="105"/>
        <end position="124"/>
    </location>
</feature>
<organism evidence="3 4">
    <name type="scientific">Caldicellulosiruptor saccharolyticus (strain ATCC 43494 / DSM 8903 / Tp8T 6331)</name>
    <dbReference type="NCBI Taxonomy" id="351627"/>
    <lineage>
        <taxon>Bacteria</taxon>
        <taxon>Bacillati</taxon>
        <taxon>Bacillota</taxon>
        <taxon>Bacillota incertae sedis</taxon>
        <taxon>Caldicellulosiruptorales</taxon>
        <taxon>Caldicellulosiruptoraceae</taxon>
        <taxon>Caldicellulosiruptor</taxon>
    </lineage>
</organism>
<feature type="transmembrane region" description="Helical" evidence="1">
    <location>
        <begin position="67"/>
        <end position="85"/>
    </location>
</feature>
<evidence type="ECO:0000313" key="4">
    <source>
        <dbReference type="Proteomes" id="UP000000256"/>
    </source>
</evidence>
<dbReference type="OrthoDB" id="1716942at2"/>
<feature type="transmembrane region" description="Helical" evidence="1">
    <location>
        <begin position="188"/>
        <end position="205"/>
    </location>
</feature>
<dbReference type="HOGENOM" id="CLU_1228052_0_0_9"/>
<sequence>MRNKLPNIRKIKQLYPMYLYLYIEICGLIFIPFILYIGWLMILTIVANKPFTEEMNYSSLKDLVFQYSIPFSVFFGILPVFYVLFFKRLKLKEINILPSKNKRYIFSVLLLIIIFTFVIIYAKQKLSTELFLVLVIHNFFVAFTEELLARGVILSLLLKAMGPLASIILNGVIFACVFHSAADFVINLILRLPLGILLAFLSYWTRSIHSSVLFHWLYNVVVEFL</sequence>
<dbReference type="Pfam" id="PF02517">
    <property type="entry name" value="Rce1-like"/>
    <property type="match status" value="1"/>
</dbReference>
<reference evidence="3 4" key="1">
    <citation type="journal article" date="2008" name="Appl. Environ. Microbiol.">
        <title>Hydrogenomics of the extremely thermophilic bacterium Caldicellulosiruptor saccharolyticus.</title>
        <authorList>
            <person name="van de Werken H.J."/>
            <person name="Verhaart M.R."/>
            <person name="VanFossen A.L."/>
            <person name="Willquist K."/>
            <person name="Lewis D.L."/>
            <person name="Nichols J.D."/>
            <person name="Goorissen H.P."/>
            <person name="Mongodin E.F."/>
            <person name="Nelson K.E."/>
            <person name="van Niel E.W."/>
            <person name="Stams A.J."/>
            <person name="Ward D.E."/>
            <person name="de Vos W.M."/>
            <person name="van der Oost J."/>
            <person name="Kelly R.M."/>
            <person name="Kengen S.W."/>
        </authorList>
    </citation>
    <scope>NUCLEOTIDE SEQUENCE [LARGE SCALE GENOMIC DNA]</scope>
    <source>
        <strain evidence="4">ATCC 43494 / DSM 8903 / Tp8T 6331</strain>
    </source>
</reference>
<evidence type="ECO:0000259" key="2">
    <source>
        <dbReference type="Pfam" id="PF02517"/>
    </source>
</evidence>
<dbReference type="KEGG" id="csc:Csac_0654"/>
<feature type="domain" description="CAAX prenyl protease 2/Lysostaphin resistance protein A-like" evidence="2">
    <location>
        <begin position="130"/>
        <end position="221"/>
    </location>
</feature>
<keyword evidence="1" id="KW-1133">Transmembrane helix</keyword>
<dbReference type="EMBL" id="CP000679">
    <property type="protein sequence ID" value="ABP66274.1"/>
    <property type="molecule type" value="Genomic_DNA"/>
</dbReference>
<proteinExistence type="predicted"/>
<evidence type="ECO:0000313" key="3">
    <source>
        <dbReference type="EMBL" id="ABP66274.1"/>
    </source>
</evidence>
<feature type="transmembrane region" description="Helical" evidence="1">
    <location>
        <begin position="21"/>
        <end position="47"/>
    </location>
</feature>
<keyword evidence="1" id="KW-0472">Membrane</keyword>
<evidence type="ECO:0000256" key="1">
    <source>
        <dbReference type="SAM" id="Phobius"/>
    </source>
</evidence>
<dbReference type="InterPro" id="IPR003675">
    <property type="entry name" value="Rce1/LyrA-like_dom"/>
</dbReference>
<dbReference type="GO" id="GO:0004175">
    <property type="term" value="F:endopeptidase activity"/>
    <property type="evidence" value="ECO:0007669"/>
    <property type="project" value="UniProtKB-ARBA"/>
</dbReference>
<dbReference type="AlphaFoldDB" id="A4XH89"/>
<dbReference type="eggNOG" id="COG1266">
    <property type="taxonomic scope" value="Bacteria"/>
</dbReference>
<dbReference type="STRING" id="351627.Csac_0654"/>
<gene>
    <name evidence="3" type="ordered locus">Csac_0654</name>
</gene>
<dbReference type="RefSeq" id="WP_011916223.1">
    <property type="nucleotide sequence ID" value="NC_009437.1"/>
</dbReference>
<dbReference type="Proteomes" id="UP000000256">
    <property type="component" value="Chromosome"/>
</dbReference>
<keyword evidence="1" id="KW-0812">Transmembrane</keyword>
<protein>
    <submittedName>
        <fullName evidence="3">Abortive infection protein</fullName>
    </submittedName>
</protein>
<feature type="transmembrane region" description="Helical" evidence="1">
    <location>
        <begin position="160"/>
        <end position="182"/>
    </location>
</feature>
<name>A4XH89_CALS8</name>
<accession>A4XH89</accession>
<dbReference type="GO" id="GO:0080120">
    <property type="term" value="P:CAAX-box protein maturation"/>
    <property type="evidence" value="ECO:0007669"/>
    <property type="project" value="UniProtKB-ARBA"/>
</dbReference>